<evidence type="ECO:0000313" key="2">
    <source>
        <dbReference type="EMBL" id="OPJ77659.1"/>
    </source>
</evidence>
<dbReference type="PANTHER" id="PTHR14583:SF0">
    <property type="entry name" value="BREAK REPAIR MEIOTIC RECOMBINASE RECRUITMENT FACTOR 1"/>
    <property type="match status" value="1"/>
</dbReference>
<evidence type="ECO:0000313" key="3">
    <source>
        <dbReference type="Proteomes" id="UP000190648"/>
    </source>
</evidence>
<dbReference type="Pfam" id="PF15710">
    <property type="entry name" value="Brme1"/>
    <property type="match status" value="1"/>
</dbReference>
<keyword evidence="3" id="KW-1185">Reference proteome</keyword>
<gene>
    <name evidence="2" type="ORF">AV530_012293</name>
</gene>
<protein>
    <submittedName>
        <fullName evidence="2">Uncharacterized protein</fullName>
    </submittedName>
</protein>
<dbReference type="InterPro" id="IPR031441">
    <property type="entry name" value="Brme1"/>
</dbReference>
<feature type="region of interest" description="Disordered" evidence="1">
    <location>
        <begin position="68"/>
        <end position="95"/>
    </location>
</feature>
<accession>A0A1V4JZL9</accession>
<dbReference type="GO" id="GO:1990918">
    <property type="term" value="P:double-strand break repair involved in meiotic recombination"/>
    <property type="evidence" value="ECO:0007669"/>
    <property type="project" value="InterPro"/>
</dbReference>
<dbReference type="EMBL" id="LSYS01005324">
    <property type="protein sequence ID" value="OPJ77659.1"/>
    <property type="molecule type" value="Genomic_DNA"/>
</dbReference>
<evidence type="ECO:0000256" key="1">
    <source>
        <dbReference type="SAM" id="MobiDB-lite"/>
    </source>
</evidence>
<reference evidence="2 3" key="1">
    <citation type="submission" date="2016-02" db="EMBL/GenBank/DDBJ databases">
        <title>Band-tailed pigeon sequencing and assembly.</title>
        <authorList>
            <person name="Soares A.E."/>
            <person name="Novak B.J."/>
            <person name="Rice E.S."/>
            <person name="O'Connell B."/>
            <person name="Chang D."/>
            <person name="Weber S."/>
            <person name="Shapiro B."/>
        </authorList>
    </citation>
    <scope>NUCLEOTIDE SEQUENCE [LARGE SCALE GENOMIC DNA]</scope>
    <source>
        <strain evidence="2">BTP2013</strain>
        <tissue evidence="2">Blood</tissue>
    </source>
</reference>
<feature type="region of interest" description="Disordered" evidence="1">
    <location>
        <begin position="1"/>
        <end position="45"/>
    </location>
</feature>
<dbReference type="OrthoDB" id="9940137at2759"/>
<organism evidence="2 3">
    <name type="scientific">Patagioenas fasciata monilis</name>
    <dbReference type="NCBI Taxonomy" id="372326"/>
    <lineage>
        <taxon>Eukaryota</taxon>
        <taxon>Metazoa</taxon>
        <taxon>Chordata</taxon>
        <taxon>Craniata</taxon>
        <taxon>Vertebrata</taxon>
        <taxon>Euteleostomi</taxon>
        <taxon>Archelosauria</taxon>
        <taxon>Archosauria</taxon>
        <taxon>Dinosauria</taxon>
        <taxon>Saurischia</taxon>
        <taxon>Theropoda</taxon>
        <taxon>Coelurosauria</taxon>
        <taxon>Aves</taxon>
        <taxon>Neognathae</taxon>
        <taxon>Neoaves</taxon>
        <taxon>Columbimorphae</taxon>
        <taxon>Columbiformes</taxon>
        <taxon>Columbidae</taxon>
        <taxon>Patagioenas</taxon>
    </lineage>
</organism>
<proteinExistence type="predicted"/>
<dbReference type="Proteomes" id="UP000190648">
    <property type="component" value="Unassembled WGS sequence"/>
</dbReference>
<comment type="caution">
    <text evidence="2">The sequence shown here is derived from an EMBL/GenBank/DDBJ whole genome shotgun (WGS) entry which is preliminary data.</text>
</comment>
<name>A0A1V4JZL9_PATFA</name>
<dbReference type="AlphaFoldDB" id="A0A1V4JZL9"/>
<dbReference type="PANTHER" id="PTHR14583">
    <property type="entry name" value="UNCHARACTERIZED PROTEIN C19ORF57 FAMILY MEMBER"/>
    <property type="match status" value="1"/>
</dbReference>
<sequence length="95" mass="10766">MEPLPLRSELLPQQLPPATDQHDPLEPAPPGQSPSQEPPHREDATAVICGLILELSNLNRLAMSTHRGLEMLRRPKPRQSRRPVPACARRRWKET</sequence>